<evidence type="ECO:0000313" key="2">
    <source>
        <dbReference type="Proteomes" id="UP000006250"/>
    </source>
</evidence>
<sequence length="65" mass="6920">MITKETPVEEFVDKPGVVAYCIKNGVSPYSCSGDFPCDLGTLLKLGKVSDPEAFIKGLNDLLAAN</sequence>
<evidence type="ECO:0000313" key="1">
    <source>
        <dbReference type="EMBL" id="EFL52912.1"/>
    </source>
</evidence>
<protein>
    <submittedName>
        <fullName evidence="1">Uncharacterized protein</fullName>
    </submittedName>
</protein>
<gene>
    <name evidence="1" type="ORF">DesfrDRAFT_0542</name>
</gene>
<proteinExistence type="predicted"/>
<dbReference type="RefSeq" id="WP_005990842.1">
    <property type="nucleotide sequence ID" value="NZ_AECZ01000002.1"/>
</dbReference>
<dbReference type="Proteomes" id="UP000006250">
    <property type="component" value="Unassembled WGS sequence"/>
</dbReference>
<dbReference type="eggNOG" id="ENOG5033A8P">
    <property type="taxonomic scope" value="Bacteria"/>
</dbReference>
<name>E1JSE3_SOLFR</name>
<dbReference type="OrthoDB" id="5405900at2"/>
<keyword evidence="2" id="KW-1185">Reference proteome</keyword>
<accession>E1JSE3</accession>
<reference evidence="1 2" key="1">
    <citation type="submission" date="2010-08" db="EMBL/GenBank/DDBJ databases">
        <title>The draft genome of Desulfovibrio fructosovorans JJ.</title>
        <authorList>
            <consortium name="US DOE Joint Genome Institute (JGI-PGF)"/>
            <person name="Lucas S."/>
            <person name="Copeland A."/>
            <person name="Lapidus A."/>
            <person name="Cheng J.-F."/>
            <person name="Bruce D."/>
            <person name="Goodwin L."/>
            <person name="Pitluck S."/>
            <person name="Land M.L."/>
            <person name="Hauser L."/>
            <person name="Chang Y.-J."/>
            <person name="Jeffries C."/>
            <person name="Wall J.D."/>
            <person name="Stahl D.A."/>
            <person name="Arkin A.P."/>
            <person name="Dehal P."/>
            <person name="Stolyar S.M."/>
            <person name="Hazen T.C."/>
            <person name="Woyke T.J."/>
        </authorList>
    </citation>
    <scope>NUCLEOTIDE SEQUENCE [LARGE SCALE GENOMIC DNA]</scope>
    <source>
        <strain evidence="1 2">JJ</strain>
    </source>
</reference>
<comment type="caution">
    <text evidence="1">The sequence shown here is derived from an EMBL/GenBank/DDBJ whole genome shotgun (WGS) entry which is preliminary data.</text>
</comment>
<dbReference type="EMBL" id="AECZ01000002">
    <property type="protein sequence ID" value="EFL52912.1"/>
    <property type="molecule type" value="Genomic_DNA"/>
</dbReference>
<organism evidence="1 2">
    <name type="scientific">Solidesulfovibrio fructosivorans JJ]</name>
    <dbReference type="NCBI Taxonomy" id="596151"/>
    <lineage>
        <taxon>Bacteria</taxon>
        <taxon>Pseudomonadati</taxon>
        <taxon>Thermodesulfobacteriota</taxon>
        <taxon>Desulfovibrionia</taxon>
        <taxon>Desulfovibrionales</taxon>
        <taxon>Desulfovibrionaceae</taxon>
        <taxon>Solidesulfovibrio</taxon>
    </lineage>
</organism>
<dbReference type="AlphaFoldDB" id="E1JSE3"/>